<evidence type="ECO:0000313" key="1">
    <source>
        <dbReference type="EMBL" id="KAJ8002602.1"/>
    </source>
</evidence>
<sequence>MAAELHPDWISCLPSAWSYGVTRDGRVFFINEEAKSTTWLHPVSGEAVITGHRKTPDLPTGWEEGFTFEGARCFINHNERKVTCKHPVSGRPSQDNCIFVVNEQTAPKVPVNEKKERPMNTMTSEPTNYTGGLDNATHPSSPATRPSRTSSKKIHNFGKRSNSIRRNPKALVIKSNWLYKQDSTGMKLWKKRWFVLSEMCLYYYRDEKEEGILGSILLPSFHVSMLSVDDHINRKYAFKATHPNMRTYYFCTDSAKDMESWMKVMTDAALVHSEVKSRLLKAELSGRQEVGNHGVQNNSHVLSRPEIQNNERNRAEAVTTGAIVTATADEEDRKRREAERYGFQKDGSERERPLTKINSIRLQPDQTSEPAGNTRDGSPQQADTPDRPYRPPQQADTPDRPYRPPQQADTPDRPYRPPQQADSPDGPYRPPQQADSPDGPYRPPQQADSPDGPYRPPQVNGAGDQSPGEMMAHPQPHRTPIVQGNVTPSTPTNQFPQQEPEVRTLTRTNSMQQLEQWVRTQRVRNQDDDTQSVSSYQTLPRNIHSHRPPQGMPHYGDHGYRTLPRNSMARPDSICSMSPSMYEQVLGYPAADKRRSMRDDTMWQLFEWQQRQAYSPSPRPMSSTPYGTLPSPKTMINLSEQQGHRSIPPSPSHGSISMYGGYSPLRSIYNHNSSRSEVTSPVYKGDLSMDRRRSRTPHVNKFAYQPDRRSMPTGLPVQSINAQSLQGKTMSTEECREHAYVCRPEEVDIDAKLSRLCEQDKVVRTQETKLQQLHREKHTLETALLAASQEIELSGDNPGHVHSVIQQRDVLQNGLLSTCRELSRVTTELERSLREYDQMEGEVSLAKNNLLEELEALGSPQTEPPSQQHVRIQKELWRIQDVMEALSVNKAQRQTDTSGYCSSTPISSMYKTEGPDYRLYKSEPELTTVAEVDETNGEDRSEQSERDSSNTKGMSYPVGIVPPRTKSPNMPESSSIASYVTLRKGRRPEPRSMRPHSTVDQLSAGPVDKETGRSRMSVEEQLERIRRHQQGALREKKKSLHILAASGCNGPQENNTHRNTASRGPSFSKENPFLSTQNRRQRSEVISSNILELEAALREQDVVREPETPAEEIARLKETSHTHQYNMDRELSVPEKVLIPERYVESDPEESLSPEQEVDKQKKVDRIKALIAKNSMQNVLSPPGVVLSPEEVAEEEATAQEQEKLINISYELAAEASRRSKLVAVHSLASSSPPPEPQPSPSPPPVSQPPQLTDGSHFMCV</sequence>
<comment type="caution">
    <text evidence="1">The sequence shown here is derived from an EMBL/GenBank/DDBJ whole genome shotgun (WGS) entry which is preliminary data.</text>
</comment>
<name>A0ACC2GGC1_DALPE</name>
<proteinExistence type="predicted"/>
<evidence type="ECO:0000313" key="2">
    <source>
        <dbReference type="Proteomes" id="UP001157502"/>
    </source>
</evidence>
<keyword evidence="2" id="KW-1185">Reference proteome</keyword>
<dbReference type="Proteomes" id="UP001157502">
    <property type="component" value="Chromosome 13"/>
</dbReference>
<reference evidence="1" key="1">
    <citation type="submission" date="2021-05" db="EMBL/GenBank/DDBJ databases">
        <authorList>
            <person name="Pan Q."/>
            <person name="Jouanno E."/>
            <person name="Zahm M."/>
            <person name="Klopp C."/>
            <person name="Cabau C."/>
            <person name="Louis A."/>
            <person name="Berthelot C."/>
            <person name="Parey E."/>
            <person name="Roest Crollius H."/>
            <person name="Montfort J."/>
            <person name="Robinson-Rechavi M."/>
            <person name="Bouchez O."/>
            <person name="Lampietro C."/>
            <person name="Lopez Roques C."/>
            <person name="Donnadieu C."/>
            <person name="Postlethwait J."/>
            <person name="Bobe J."/>
            <person name="Dillon D."/>
            <person name="Chandos A."/>
            <person name="von Hippel F."/>
            <person name="Guiguen Y."/>
        </authorList>
    </citation>
    <scope>NUCLEOTIDE SEQUENCE</scope>
    <source>
        <strain evidence="1">YG-Jan2019</strain>
    </source>
</reference>
<organism evidence="1 2">
    <name type="scientific">Dallia pectoralis</name>
    <name type="common">Alaska blackfish</name>
    <dbReference type="NCBI Taxonomy" id="75939"/>
    <lineage>
        <taxon>Eukaryota</taxon>
        <taxon>Metazoa</taxon>
        <taxon>Chordata</taxon>
        <taxon>Craniata</taxon>
        <taxon>Vertebrata</taxon>
        <taxon>Euteleostomi</taxon>
        <taxon>Actinopterygii</taxon>
        <taxon>Neopterygii</taxon>
        <taxon>Teleostei</taxon>
        <taxon>Protacanthopterygii</taxon>
        <taxon>Esociformes</taxon>
        <taxon>Umbridae</taxon>
        <taxon>Dallia</taxon>
    </lineage>
</organism>
<accession>A0ACC2GGC1</accession>
<dbReference type="EMBL" id="CM055740">
    <property type="protein sequence ID" value="KAJ8002602.1"/>
    <property type="molecule type" value="Genomic_DNA"/>
</dbReference>
<protein>
    <submittedName>
        <fullName evidence="1">Uncharacterized protein</fullName>
    </submittedName>
</protein>
<gene>
    <name evidence="1" type="ORF">DPEC_G00160600</name>
</gene>